<comment type="subcellular location">
    <subcellularLocation>
        <location evidence="1">Membrane</location>
        <topology evidence="1">Multi-pass membrane protein</topology>
    </subcellularLocation>
</comment>
<dbReference type="NCBIfam" id="TIGR00879">
    <property type="entry name" value="SP"/>
    <property type="match status" value="1"/>
</dbReference>
<feature type="transmembrane region" description="Helical" evidence="8">
    <location>
        <begin position="110"/>
        <end position="130"/>
    </location>
</feature>
<dbReference type="InterPro" id="IPR036259">
    <property type="entry name" value="MFS_trans_sf"/>
</dbReference>
<evidence type="ECO:0000313" key="10">
    <source>
        <dbReference type="EMBL" id="KAJ9625198.1"/>
    </source>
</evidence>
<feature type="transmembrane region" description="Helical" evidence="8">
    <location>
        <begin position="54"/>
        <end position="78"/>
    </location>
</feature>
<dbReference type="PROSITE" id="PS50850">
    <property type="entry name" value="MFS"/>
    <property type="match status" value="1"/>
</dbReference>
<feature type="transmembrane region" description="Helical" evidence="8">
    <location>
        <begin position="264"/>
        <end position="288"/>
    </location>
</feature>
<feature type="transmembrane region" description="Helical" evidence="8">
    <location>
        <begin position="142"/>
        <end position="161"/>
    </location>
</feature>
<dbReference type="GO" id="GO:0016020">
    <property type="term" value="C:membrane"/>
    <property type="evidence" value="ECO:0007669"/>
    <property type="project" value="UniProtKB-SubCell"/>
</dbReference>
<evidence type="ECO:0000256" key="2">
    <source>
        <dbReference type="ARBA" id="ARBA00010992"/>
    </source>
</evidence>
<name>A0AA39CSN1_9EURO</name>
<evidence type="ECO:0000256" key="3">
    <source>
        <dbReference type="ARBA" id="ARBA00022448"/>
    </source>
</evidence>
<keyword evidence="4 8" id="KW-0812">Transmembrane</keyword>
<protein>
    <recommendedName>
        <fullName evidence="9">Major facilitator superfamily (MFS) profile domain-containing protein</fullName>
    </recommendedName>
</protein>
<feature type="transmembrane region" description="Helical" evidence="8">
    <location>
        <begin position="173"/>
        <end position="195"/>
    </location>
</feature>
<dbReference type="AlphaFoldDB" id="A0AA39CSN1"/>
<dbReference type="Pfam" id="PF00083">
    <property type="entry name" value="Sugar_tr"/>
    <property type="match status" value="1"/>
</dbReference>
<proteinExistence type="inferred from homology"/>
<keyword evidence="5 8" id="KW-1133">Transmembrane helix</keyword>
<dbReference type="PRINTS" id="PR00171">
    <property type="entry name" value="SUGRTRNSPORT"/>
</dbReference>
<evidence type="ECO:0000256" key="8">
    <source>
        <dbReference type="SAM" id="Phobius"/>
    </source>
</evidence>
<dbReference type="FunFam" id="1.20.1250.20:FF:000134">
    <property type="entry name" value="MFS sugar transporter protein"/>
    <property type="match status" value="1"/>
</dbReference>
<evidence type="ECO:0000256" key="1">
    <source>
        <dbReference type="ARBA" id="ARBA00004141"/>
    </source>
</evidence>
<comment type="similarity">
    <text evidence="2 7">Belongs to the major facilitator superfamily. Sugar transporter (TC 2.A.1.1) family.</text>
</comment>
<evidence type="ECO:0000256" key="5">
    <source>
        <dbReference type="ARBA" id="ARBA00022989"/>
    </source>
</evidence>
<dbReference type="PANTHER" id="PTHR48022:SF26">
    <property type="entry name" value="MAJOR FACILITATOR SUPERFAMILY (MFS) PROFILE DOMAIN-CONTAINING PROTEIN-RELATED"/>
    <property type="match status" value="1"/>
</dbReference>
<accession>A0AA39CSN1</accession>
<dbReference type="GO" id="GO:0005351">
    <property type="term" value="F:carbohydrate:proton symporter activity"/>
    <property type="evidence" value="ECO:0007669"/>
    <property type="project" value="TreeGrafter"/>
</dbReference>
<dbReference type="EMBL" id="JAPDRN010000090">
    <property type="protein sequence ID" value="KAJ9625198.1"/>
    <property type="molecule type" value="Genomic_DNA"/>
</dbReference>
<feature type="transmembrane region" description="Helical" evidence="8">
    <location>
        <begin position="300"/>
        <end position="321"/>
    </location>
</feature>
<evidence type="ECO:0000256" key="6">
    <source>
        <dbReference type="ARBA" id="ARBA00023136"/>
    </source>
</evidence>
<comment type="caution">
    <text evidence="10">The sequence shown here is derived from an EMBL/GenBank/DDBJ whole genome shotgun (WGS) entry which is preliminary data.</text>
</comment>
<dbReference type="PANTHER" id="PTHR48022">
    <property type="entry name" value="PLASTIDIC GLUCOSE TRANSPORTER 4"/>
    <property type="match status" value="1"/>
</dbReference>
<keyword evidence="6 8" id="KW-0472">Membrane</keyword>
<dbReference type="InterPro" id="IPR005828">
    <property type="entry name" value="MFS_sugar_transport-like"/>
</dbReference>
<reference evidence="10" key="1">
    <citation type="submission" date="2022-10" db="EMBL/GenBank/DDBJ databases">
        <title>Culturing micro-colonial fungi from biological soil crusts in the Mojave desert and describing Neophaeococcomyces mojavensis, and introducing the new genera and species Taxawa tesnikishii.</title>
        <authorList>
            <person name="Kurbessoian T."/>
            <person name="Stajich J.E."/>
        </authorList>
    </citation>
    <scope>NUCLEOTIDE SEQUENCE</scope>
    <source>
        <strain evidence="10">TK_35</strain>
    </source>
</reference>
<keyword evidence="11" id="KW-1185">Reference proteome</keyword>
<organism evidence="10 11">
    <name type="scientific">Knufia peltigerae</name>
    <dbReference type="NCBI Taxonomy" id="1002370"/>
    <lineage>
        <taxon>Eukaryota</taxon>
        <taxon>Fungi</taxon>
        <taxon>Dikarya</taxon>
        <taxon>Ascomycota</taxon>
        <taxon>Pezizomycotina</taxon>
        <taxon>Eurotiomycetes</taxon>
        <taxon>Chaetothyriomycetidae</taxon>
        <taxon>Chaetothyriales</taxon>
        <taxon>Trichomeriaceae</taxon>
        <taxon>Knufia</taxon>
    </lineage>
</organism>
<dbReference type="Proteomes" id="UP001172681">
    <property type="component" value="Unassembled WGS sequence"/>
</dbReference>
<evidence type="ECO:0000256" key="4">
    <source>
        <dbReference type="ARBA" id="ARBA00022692"/>
    </source>
</evidence>
<dbReference type="Gene3D" id="1.20.1250.20">
    <property type="entry name" value="MFS general substrate transporter like domains"/>
    <property type="match status" value="1"/>
</dbReference>
<dbReference type="InterPro" id="IPR020846">
    <property type="entry name" value="MFS_dom"/>
</dbReference>
<evidence type="ECO:0000256" key="7">
    <source>
        <dbReference type="RuleBase" id="RU003346"/>
    </source>
</evidence>
<feature type="transmembrane region" description="Helical" evidence="8">
    <location>
        <begin position="333"/>
        <end position="352"/>
    </location>
</feature>
<dbReference type="InterPro" id="IPR050360">
    <property type="entry name" value="MFS_Sugar_Transporters"/>
</dbReference>
<evidence type="ECO:0000259" key="9">
    <source>
        <dbReference type="PROSITE" id="PS50850"/>
    </source>
</evidence>
<sequence length="505" mass="56197">MTRDWFKPGRPIQLAITYTCLSAFVLFGWDQGVFGGLITNPDFLDIFHHPGPGFLGIIVSIYNVGCFLGCAINFFIGARFGRRHAIWAAMFCIALGAVIQDSAYSVPQMMVGRIITGFGVGIDTSTVPMYQSELCKREHRGRLVTTEVLFTAVGVSMAYFFDYGMSFTSGPIAWRLPIALQIPMAASVALLVAGLPETPRWLIQQGRTEEGVAVLCKVWNTVPEDPLVETETRDILKAIELEEAEPFKWVRIFKRDPIQTGRRVFLACLVLFMNQWAGINVIVFYSATVLEVNVGLSRNTAIVVGGCLNLAFAVGSLVPALGADRLGRKKPMMFGAIGMGLSMMVVAILLSYNGTDKGKATANVSIAFFITYMLSFGASLNAIPWCYSTEILPLRIRAQGTALAVFNNWIWVFVIVQITPTLVHNITWKTYLVFMAFNKNFAFVPMIYFWFPETKGLGLEEIDYIFLKSDRLPEEQGEHVERVVMAESHGTPRSTEIDTREKTSF</sequence>
<dbReference type="PROSITE" id="PS00217">
    <property type="entry name" value="SUGAR_TRANSPORT_2"/>
    <property type="match status" value="1"/>
</dbReference>
<feature type="transmembrane region" description="Helical" evidence="8">
    <location>
        <begin position="85"/>
        <end position="104"/>
    </location>
</feature>
<keyword evidence="3 7" id="KW-0813">Transport</keyword>
<feature type="domain" description="Major facilitator superfamily (MFS) profile" evidence="9">
    <location>
        <begin position="16"/>
        <end position="455"/>
    </location>
</feature>
<evidence type="ECO:0000313" key="11">
    <source>
        <dbReference type="Proteomes" id="UP001172681"/>
    </source>
</evidence>
<dbReference type="InterPro" id="IPR003663">
    <property type="entry name" value="Sugar/inositol_transpt"/>
</dbReference>
<gene>
    <name evidence="10" type="ORF">H2204_010585</name>
</gene>
<feature type="transmembrane region" description="Helical" evidence="8">
    <location>
        <begin position="364"/>
        <end position="388"/>
    </location>
</feature>
<feature type="transmembrane region" description="Helical" evidence="8">
    <location>
        <begin position="12"/>
        <end position="34"/>
    </location>
</feature>
<dbReference type="SUPFAM" id="SSF103473">
    <property type="entry name" value="MFS general substrate transporter"/>
    <property type="match status" value="1"/>
</dbReference>
<dbReference type="InterPro" id="IPR005829">
    <property type="entry name" value="Sugar_transporter_CS"/>
</dbReference>